<dbReference type="InterPro" id="IPR036259">
    <property type="entry name" value="MFS_trans_sf"/>
</dbReference>
<feature type="transmembrane region" description="Helical" evidence="4">
    <location>
        <begin position="408"/>
        <end position="428"/>
    </location>
</feature>
<dbReference type="OrthoDB" id="3865324at2"/>
<feature type="transmembrane region" description="Helical" evidence="4">
    <location>
        <begin position="108"/>
        <end position="129"/>
    </location>
</feature>
<keyword evidence="6" id="KW-1185">Reference proteome</keyword>
<gene>
    <name evidence="5" type="ORF">FPL22_12500</name>
</gene>
<feature type="transmembrane region" description="Helical" evidence="4">
    <location>
        <begin position="72"/>
        <end position="96"/>
    </location>
</feature>
<comment type="caution">
    <text evidence="5">The sequence shown here is derived from an EMBL/GenBank/DDBJ whole genome shotgun (WGS) entry which is preliminary data.</text>
</comment>
<dbReference type="AlphaFoldDB" id="A0A556QJY8"/>
<feature type="transmembrane region" description="Helical" evidence="4">
    <location>
        <begin position="306"/>
        <end position="325"/>
    </location>
</feature>
<feature type="transmembrane region" description="Helical" evidence="4">
    <location>
        <begin position="337"/>
        <end position="357"/>
    </location>
</feature>
<feature type="transmembrane region" description="Helical" evidence="4">
    <location>
        <begin position="440"/>
        <end position="464"/>
    </location>
</feature>
<feature type="transmembrane region" description="Helical" evidence="4">
    <location>
        <begin position="188"/>
        <end position="208"/>
    </location>
</feature>
<dbReference type="PANTHER" id="PTHR23526:SF4">
    <property type="entry name" value="INTEGRAL MEMBRANE TRANSPORT PROTEIN"/>
    <property type="match status" value="1"/>
</dbReference>
<dbReference type="EMBL" id="VMBG01000002">
    <property type="protein sequence ID" value="TSJ76931.1"/>
    <property type="molecule type" value="Genomic_DNA"/>
</dbReference>
<organism evidence="5 6">
    <name type="scientific">Rariglobus hedericola</name>
    <dbReference type="NCBI Taxonomy" id="2597822"/>
    <lineage>
        <taxon>Bacteria</taxon>
        <taxon>Pseudomonadati</taxon>
        <taxon>Verrucomicrobiota</taxon>
        <taxon>Opitutia</taxon>
        <taxon>Opitutales</taxon>
        <taxon>Opitutaceae</taxon>
        <taxon>Rariglobus</taxon>
    </lineage>
</organism>
<evidence type="ECO:0000313" key="5">
    <source>
        <dbReference type="EMBL" id="TSJ76931.1"/>
    </source>
</evidence>
<dbReference type="Proteomes" id="UP000315648">
    <property type="component" value="Unassembled WGS sequence"/>
</dbReference>
<feature type="transmembrane region" description="Helical" evidence="4">
    <location>
        <begin position="33"/>
        <end position="52"/>
    </location>
</feature>
<keyword evidence="2 4" id="KW-1133">Transmembrane helix</keyword>
<dbReference type="InterPro" id="IPR052528">
    <property type="entry name" value="Sugar_transport-like"/>
</dbReference>
<dbReference type="GO" id="GO:0022857">
    <property type="term" value="F:transmembrane transporter activity"/>
    <property type="evidence" value="ECO:0007669"/>
    <property type="project" value="InterPro"/>
</dbReference>
<feature type="transmembrane region" description="Helical" evidence="4">
    <location>
        <begin position="369"/>
        <end position="388"/>
    </location>
</feature>
<keyword evidence="1 4" id="KW-0812">Transmembrane</keyword>
<protein>
    <submittedName>
        <fullName evidence="5">SLC45 family MFS transporter</fullName>
    </submittedName>
</protein>
<feature type="transmembrane region" description="Helical" evidence="4">
    <location>
        <begin position="271"/>
        <end position="294"/>
    </location>
</feature>
<feature type="transmembrane region" description="Helical" evidence="4">
    <location>
        <begin position="214"/>
        <end position="235"/>
    </location>
</feature>
<accession>A0A556QJY8</accession>
<keyword evidence="3 4" id="KW-0472">Membrane</keyword>
<evidence type="ECO:0000256" key="4">
    <source>
        <dbReference type="SAM" id="Phobius"/>
    </source>
</evidence>
<evidence type="ECO:0000313" key="6">
    <source>
        <dbReference type="Proteomes" id="UP000315648"/>
    </source>
</evidence>
<dbReference type="Gene3D" id="1.20.1250.20">
    <property type="entry name" value="MFS general substrate transporter like domains"/>
    <property type="match status" value="1"/>
</dbReference>
<evidence type="ECO:0000256" key="3">
    <source>
        <dbReference type="ARBA" id="ARBA00023136"/>
    </source>
</evidence>
<dbReference type="SUPFAM" id="SSF103473">
    <property type="entry name" value="MFS general substrate transporter"/>
    <property type="match status" value="1"/>
</dbReference>
<dbReference type="RefSeq" id="WP_144230752.1">
    <property type="nucleotide sequence ID" value="NZ_CBCRVV010000006.1"/>
</dbReference>
<proteinExistence type="predicted"/>
<evidence type="ECO:0000256" key="1">
    <source>
        <dbReference type="ARBA" id="ARBA00022692"/>
    </source>
</evidence>
<dbReference type="Pfam" id="PF07690">
    <property type="entry name" value="MFS_1"/>
    <property type="match status" value="1"/>
</dbReference>
<feature type="transmembrane region" description="Helical" evidence="4">
    <location>
        <begin position="149"/>
        <end position="176"/>
    </location>
</feature>
<sequence>MSAIPAPASSSSSQPAANDPNRLKVGTLTYTRASLITLFLFLLWGDFCFTLMETVVPSILPLKLNSIGAPNWALGLIVTTIPNMMAAAINPIISFRSDRFRSKWGRRIPFLIGATPFLVIFLILLGYAAPIGRWLHDIGLHGRFSEMSVMLVVIGVLMICFQFFNLFITSVYYYLFNDVVPHAFLARFMALFRVVGSLAGAGYNFFVLKYAESHMQLIFIVAGVLYLIAFVMMCWKVREGDYPPPPEYIGEKKGFRAAIRTYATECFTHRFYWYIFLANACIAMTWASGSYTLLYQTKYLGLSFDFIGKVGGICGIVGVILLYPAGILADRAHPLRVLLIAMSLQVFIGPFSITFAMMSPGISPNILPWIYVTLSVIGLPLYILYSAAEIPTLMKVFPMDRYGQFSSANALVRSTALIFGGVACGVFFDLTSKLNPNPVYAYRFLPVWNFTFQAGSLFFTWLLYREWKKLGGKDNFVPPAPLPNSPVMTP</sequence>
<dbReference type="PANTHER" id="PTHR23526">
    <property type="entry name" value="INTEGRAL MEMBRANE TRANSPORT PROTEIN-RELATED"/>
    <property type="match status" value="1"/>
</dbReference>
<dbReference type="InterPro" id="IPR011701">
    <property type="entry name" value="MFS"/>
</dbReference>
<name>A0A556QJY8_9BACT</name>
<reference evidence="5 6" key="1">
    <citation type="submission" date="2019-07" db="EMBL/GenBank/DDBJ databases">
        <title>Description of 53C-WASEF.</title>
        <authorList>
            <person name="Pitt A."/>
            <person name="Hahn M.W."/>
        </authorList>
    </citation>
    <scope>NUCLEOTIDE SEQUENCE [LARGE SCALE GENOMIC DNA]</scope>
    <source>
        <strain evidence="5 6">53C-WASEF</strain>
    </source>
</reference>
<evidence type="ECO:0000256" key="2">
    <source>
        <dbReference type="ARBA" id="ARBA00022989"/>
    </source>
</evidence>